<keyword evidence="3" id="KW-1185">Reference proteome</keyword>
<sequence length="117" mass="12323">MKLLSSLPLAFLASHALAQCGTGSISGSTNWADLDILGSCNLNKDNVYYCGDSGTTIVHKQSQFMLRAGKADSTVSVNCANNVVLVFHCSAGDSERFVAPECKGAILSINSVRELPV</sequence>
<feature type="signal peptide" evidence="1">
    <location>
        <begin position="1"/>
        <end position="18"/>
    </location>
</feature>
<dbReference type="OrthoDB" id="4950518at2759"/>
<keyword evidence="1" id="KW-0732">Signal</keyword>
<gene>
    <name evidence="2" type="ORF">E4U60_003130</name>
</gene>
<protein>
    <recommendedName>
        <fullName evidence="4">Cyanovirin-N domain-containing protein</fullName>
    </recommendedName>
</protein>
<evidence type="ECO:0008006" key="4">
    <source>
        <dbReference type="Google" id="ProtNLM"/>
    </source>
</evidence>
<organism evidence="2 3">
    <name type="scientific">Claviceps pazoutovae</name>
    <dbReference type="NCBI Taxonomy" id="1649127"/>
    <lineage>
        <taxon>Eukaryota</taxon>
        <taxon>Fungi</taxon>
        <taxon>Dikarya</taxon>
        <taxon>Ascomycota</taxon>
        <taxon>Pezizomycotina</taxon>
        <taxon>Sordariomycetes</taxon>
        <taxon>Hypocreomycetidae</taxon>
        <taxon>Hypocreales</taxon>
        <taxon>Clavicipitaceae</taxon>
        <taxon>Claviceps</taxon>
    </lineage>
</organism>
<dbReference type="AlphaFoldDB" id="A0A9P7MAL1"/>
<dbReference type="Proteomes" id="UP000706124">
    <property type="component" value="Unassembled WGS sequence"/>
</dbReference>
<proteinExistence type="predicted"/>
<comment type="caution">
    <text evidence="2">The sequence shown here is derived from an EMBL/GenBank/DDBJ whole genome shotgun (WGS) entry which is preliminary data.</text>
</comment>
<evidence type="ECO:0000313" key="3">
    <source>
        <dbReference type="Proteomes" id="UP000706124"/>
    </source>
</evidence>
<accession>A0A9P7MAL1</accession>
<evidence type="ECO:0000256" key="1">
    <source>
        <dbReference type="SAM" id="SignalP"/>
    </source>
</evidence>
<name>A0A9P7MAL1_9HYPO</name>
<reference evidence="2 3" key="1">
    <citation type="journal article" date="2020" name="bioRxiv">
        <title>Whole genome comparisons of ergot fungi reveals the divergence and evolution of species within the genus Claviceps are the result of varying mechanisms driving genome evolution and host range expansion.</title>
        <authorList>
            <person name="Wyka S.A."/>
            <person name="Mondo S.J."/>
            <person name="Liu M."/>
            <person name="Dettman J."/>
            <person name="Nalam V."/>
            <person name="Broders K.D."/>
        </authorList>
    </citation>
    <scope>NUCLEOTIDE SEQUENCE [LARGE SCALE GENOMIC DNA]</scope>
    <source>
        <strain evidence="2 3">CCC 1485</strain>
    </source>
</reference>
<feature type="chain" id="PRO_5040460593" description="Cyanovirin-N domain-containing protein" evidence="1">
    <location>
        <begin position="19"/>
        <end position="117"/>
    </location>
</feature>
<evidence type="ECO:0000313" key="2">
    <source>
        <dbReference type="EMBL" id="KAG5935511.1"/>
    </source>
</evidence>
<dbReference type="EMBL" id="SRPO01000253">
    <property type="protein sequence ID" value="KAG5935511.1"/>
    <property type="molecule type" value="Genomic_DNA"/>
</dbReference>